<protein>
    <submittedName>
        <fullName evidence="3">Asparaginase/glutaminase</fullName>
    </submittedName>
</protein>
<dbReference type="PIRSF" id="PIRSF500176">
    <property type="entry name" value="L_ASNase"/>
    <property type="match status" value="1"/>
</dbReference>
<dbReference type="GO" id="GO:0006450">
    <property type="term" value="P:regulation of translational fidelity"/>
    <property type="evidence" value="ECO:0007669"/>
    <property type="project" value="InterPro"/>
</dbReference>
<dbReference type="InterPro" id="IPR027475">
    <property type="entry name" value="Asparaginase/glutaminase_AS2"/>
</dbReference>
<evidence type="ECO:0000313" key="3">
    <source>
        <dbReference type="EMBL" id="EQD53635.1"/>
    </source>
</evidence>
<dbReference type="SMART" id="SM00870">
    <property type="entry name" value="Asparaginase"/>
    <property type="match status" value="1"/>
</dbReference>
<dbReference type="InterPro" id="IPR011878">
    <property type="entry name" value="GatD"/>
</dbReference>
<dbReference type="SUPFAM" id="SSF141300">
    <property type="entry name" value="GatD N-terminal domain-like"/>
    <property type="match status" value="1"/>
</dbReference>
<organism evidence="3">
    <name type="scientific">mine drainage metagenome</name>
    <dbReference type="NCBI Taxonomy" id="410659"/>
    <lineage>
        <taxon>unclassified sequences</taxon>
        <taxon>metagenomes</taxon>
        <taxon>ecological metagenomes</taxon>
    </lineage>
</organism>
<dbReference type="Gene3D" id="3.40.50.1170">
    <property type="entry name" value="L-asparaginase, N-terminal domain"/>
    <property type="match status" value="1"/>
</dbReference>
<name>T1BHM8_9ZZZZ</name>
<dbReference type="PIRSF" id="PIRSF001220">
    <property type="entry name" value="L-ASNase_gatD"/>
    <property type="match status" value="1"/>
</dbReference>
<feature type="domain" description="L-asparaginase N-terminal" evidence="1">
    <location>
        <begin position="97"/>
        <end position="290"/>
    </location>
</feature>
<dbReference type="EMBL" id="AUZY01006663">
    <property type="protein sequence ID" value="EQD53635.1"/>
    <property type="molecule type" value="Genomic_DNA"/>
</dbReference>
<dbReference type="InterPro" id="IPR037152">
    <property type="entry name" value="L-asparaginase_N_sf"/>
</dbReference>
<dbReference type="InterPro" id="IPR027474">
    <property type="entry name" value="L-asparaginase_N"/>
</dbReference>
<dbReference type="SUPFAM" id="SSF53774">
    <property type="entry name" value="Glutaminase/Asparaginase"/>
    <property type="match status" value="1"/>
</dbReference>
<reference evidence="3" key="2">
    <citation type="journal article" date="2014" name="ISME J.">
        <title>Microbial stratification in low pH oxic and suboxic macroscopic growths along an acid mine drainage.</title>
        <authorList>
            <person name="Mendez-Garcia C."/>
            <person name="Mesa V."/>
            <person name="Sprenger R.R."/>
            <person name="Richter M."/>
            <person name="Diez M.S."/>
            <person name="Solano J."/>
            <person name="Bargiela R."/>
            <person name="Golyshina O.V."/>
            <person name="Manteca A."/>
            <person name="Ramos J.L."/>
            <person name="Gallego J.R."/>
            <person name="Llorente I."/>
            <person name="Martins Dos Santos V.A."/>
            <person name="Jensen O.N."/>
            <person name="Pelaez A.I."/>
            <person name="Sanchez J."/>
            <person name="Ferrer M."/>
        </authorList>
    </citation>
    <scope>NUCLEOTIDE SEQUENCE</scope>
</reference>
<dbReference type="InterPro" id="IPR006034">
    <property type="entry name" value="Asparaginase/glutaminase-like"/>
</dbReference>
<dbReference type="Pfam" id="PF18195">
    <property type="entry name" value="GatD_N"/>
    <property type="match status" value="1"/>
</dbReference>
<gene>
    <name evidence="3" type="ORF">B1B_10130</name>
</gene>
<feature type="domain" description="GatD N-terminal" evidence="2">
    <location>
        <begin position="19"/>
        <end position="62"/>
    </location>
</feature>
<dbReference type="Pfam" id="PF00710">
    <property type="entry name" value="Asparaginase"/>
    <property type="match status" value="1"/>
</dbReference>
<dbReference type="Gene3D" id="3.40.50.40">
    <property type="match status" value="1"/>
</dbReference>
<dbReference type="PANTHER" id="PTHR11707">
    <property type="entry name" value="L-ASPARAGINASE"/>
    <property type="match status" value="1"/>
</dbReference>
<dbReference type="AlphaFoldDB" id="T1BHM8"/>
<reference evidence="3" key="1">
    <citation type="submission" date="2013-08" db="EMBL/GenBank/DDBJ databases">
        <authorList>
            <person name="Mendez C."/>
            <person name="Richter M."/>
            <person name="Ferrer M."/>
            <person name="Sanchez J."/>
        </authorList>
    </citation>
    <scope>NUCLEOTIDE SEQUENCE</scope>
</reference>
<dbReference type="Gene3D" id="2.30.30.520">
    <property type="match status" value="1"/>
</dbReference>
<dbReference type="NCBIfam" id="NF003217">
    <property type="entry name" value="PRK04183.1"/>
    <property type="match status" value="1"/>
</dbReference>
<dbReference type="NCBIfam" id="TIGR02153">
    <property type="entry name" value="gatD_arch"/>
    <property type="match status" value="1"/>
</dbReference>
<proteinExistence type="predicted"/>
<dbReference type="InterPro" id="IPR036152">
    <property type="entry name" value="Asp/glu_Ase-like_sf"/>
</dbReference>
<dbReference type="PANTHER" id="PTHR11707:SF28">
    <property type="entry name" value="60 KDA LYSOPHOSPHOLIPASE"/>
    <property type="match status" value="1"/>
</dbReference>
<dbReference type="PRINTS" id="PR00139">
    <property type="entry name" value="ASNGLNASE"/>
</dbReference>
<dbReference type="PROSITE" id="PS00917">
    <property type="entry name" value="ASN_GLN_ASE_2"/>
    <property type="match status" value="1"/>
</dbReference>
<evidence type="ECO:0000259" key="2">
    <source>
        <dbReference type="Pfam" id="PF18195"/>
    </source>
</evidence>
<evidence type="ECO:0000259" key="1">
    <source>
        <dbReference type="Pfam" id="PF00710"/>
    </source>
</evidence>
<sequence>MSPPTAKDPWETLRTLPMGQRVKLHDPAGADWTGTIVPSHELSGDRILQLKLESGYNVGIRIGTDFTFRISSASPPSVPADERAAAGSNSVAHPEDHIALLTTGGTIASRIDYETGGVRPVRGESEILDFYPDLLSEGAVRVIPVFDRLSENIAPHDWSILAERVALTFREGARGIVIAHGTDTLGFTSAALSFLLPELPGPVVVVGAQRSPDRPSSDGTSNLQAAARVARDHRIGEVVVVMHAGLSDTRFAIHRGTHVRKMHSSRRDAFQSRNAPPLGVVEGAEIRLDARVRPPSPRGARFDGPLDLSGRLLWYYPGLTPELAEAFVRGARGIVLAGTGLGHVASVHVDWIRRAIEAGSSSR</sequence>
<comment type="caution">
    <text evidence="3">The sequence shown here is derived from an EMBL/GenBank/DDBJ whole genome shotgun (WGS) entry which is preliminary data.</text>
</comment>
<dbReference type="InterPro" id="IPR037222">
    <property type="entry name" value="GatD_N_sf"/>
</dbReference>
<dbReference type="InterPro" id="IPR040918">
    <property type="entry name" value="GatD_N"/>
</dbReference>
<dbReference type="InterPro" id="IPR027473">
    <property type="entry name" value="L-asparaginase_C"/>
</dbReference>
<accession>T1BHM8</accession>
<dbReference type="PROSITE" id="PS51732">
    <property type="entry name" value="ASN_GLN_ASE_3"/>
    <property type="match status" value="1"/>
</dbReference>